<dbReference type="EMBL" id="JBHTKR010000004">
    <property type="protein sequence ID" value="MFD1195280.1"/>
    <property type="molecule type" value="Genomic_DNA"/>
</dbReference>
<dbReference type="Gene3D" id="3.40.50.720">
    <property type="entry name" value="NAD(P)-binding Rossmann-like Domain"/>
    <property type="match status" value="1"/>
</dbReference>
<evidence type="ECO:0000313" key="8">
    <source>
        <dbReference type="EMBL" id="MFD1195280.1"/>
    </source>
</evidence>
<dbReference type="PANTHER" id="PTHR43180">
    <property type="entry name" value="3-OXOACYL-(ACYL-CARRIER-PROTEIN) REDUCTASE (AFU_ORTHOLOGUE AFUA_6G11210)"/>
    <property type="match status" value="1"/>
</dbReference>
<evidence type="ECO:0000259" key="7">
    <source>
        <dbReference type="SMART" id="SM00822"/>
    </source>
</evidence>
<dbReference type="Pfam" id="PF00106">
    <property type="entry name" value="adh_short"/>
    <property type="match status" value="1"/>
</dbReference>
<evidence type="ECO:0000256" key="2">
    <source>
        <dbReference type="ARBA" id="ARBA00023002"/>
    </source>
</evidence>
<organism evidence="8 9">
    <name type="scientific">Seohaeicola saemankumensis</name>
    <dbReference type="NCBI Taxonomy" id="481181"/>
    <lineage>
        <taxon>Bacteria</taxon>
        <taxon>Pseudomonadati</taxon>
        <taxon>Pseudomonadota</taxon>
        <taxon>Alphaproteobacteria</taxon>
        <taxon>Rhodobacterales</taxon>
        <taxon>Roseobacteraceae</taxon>
        <taxon>Seohaeicola</taxon>
    </lineage>
</organism>
<evidence type="ECO:0000256" key="1">
    <source>
        <dbReference type="ARBA" id="ARBA00006484"/>
    </source>
</evidence>
<evidence type="ECO:0000256" key="3">
    <source>
        <dbReference type="ARBA" id="ARBA00023027"/>
    </source>
</evidence>
<evidence type="ECO:0000256" key="4">
    <source>
        <dbReference type="ARBA" id="ARBA00023098"/>
    </source>
</evidence>
<keyword evidence="2 8" id="KW-0560">Oxidoreductase</keyword>
<evidence type="ECO:0000313" key="9">
    <source>
        <dbReference type="Proteomes" id="UP001597151"/>
    </source>
</evidence>
<accession>A0ABW3TEY6</accession>
<dbReference type="SMART" id="SM00822">
    <property type="entry name" value="PKS_KR"/>
    <property type="match status" value="1"/>
</dbReference>
<name>A0ABW3TEY6_9RHOB</name>
<evidence type="ECO:0000256" key="6">
    <source>
        <dbReference type="RuleBase" id="RU000363"/>
    </source>
</evidence>
<comment type="similarity">
    <text evidence="1 6">Belongs to the short-chain dehydrogenases/reductases (SDR) family.</text>
</comment>
<dbReference type="PANTHER" id="PTHR43180:SF28">
    <property type="entry name" value="NAD(P)-BINDING ROSSMANN-FOLD SUPERFAMILY PROTEIN"/>
    <property type="match status" value="1"/>
</dbReference>
<sequence length="258" mass="26993">MDIAGKVALVTGGAQGIGLALARALKTAGAARVVIADLRLPGDTPTGVDEALLCDVSDPIQIATMIDHVEAVHGPVDIMCSNAGIATGMDTTFDNIAFADPAVWDRAWAVNVMAHVHAARVLIPRMKARGGGYFLHTISAAGLLSQVGSAVYSTTKHAAVGFAESLAIGHRDDGIRVSMLCPQGVATPMLEGIPEGPQLGDGVLSVETVANAAIEGIRAERFVILPHPAVADYMRAKVENYDRWIGGMAKLQRAMKPR</sequence>
<reference evidence="9" key="1">
    <citation type="journal article" date="2019" name="Int. J. Syst. Evol. Microbiol.">
        <title>The Global Catalogue of Microorganisms (GCM) 10K type strain sequencing project: providing services to taxonomists for standard genome sequencing and annotation.</title>
        <authorList>
            <consortium name="The Broad Institute Genomics Platform"/>
            <consortium name="The Broad Institute Genome Sequencing Center for Infectious Disease"/>
            <person name="Wu L."/>
            <person name="Ma J."/>
        </authorList>
    </citation>
    <scope>NUCLEOTIDE SEQUENCE [LARGE SCALE GENOMIC DNA]</scope>
    <source>
        <strain evidence="9">CCUG 55328</strain>
    </source>
</reference>
<proteinExistence type="inferred from homology"/>
<gene>
    <name evidence="8" type="ORF">ACFQ3C_11420</name>
</gene>
<comment type="caution">
    <text evidence="8">The sequence shown here is derived from an EMBL/GenBank/DDBJ whole genome shotgun (WGS) entry which is preliminary data.</text>
</comment>
<keyword evidence="4" id="KW-0443">Lipid metabolism</keyword>
<dbReference type="RefSeq" id="WP_380791799.1">
    <property type="nucleotide sequence ID" value="NZ_JBHTKR010000004.1"/>
</dbReference>
<protein>
    <submittedName>
        <fullName evidence="8">SDR family oxidoreductase</fullName>
        <ecNumber evidence="8">1.-.-.-</ecNumber>
    </submittedName>
</protein>
<dbReference type="InterPro" id="IPR036291">
    <property type="entry name" value="NAD(P)-bd_dom_sf"/>
</dbReference>
<dbReference type="GO" id="GO:0016491">
    <property type="term" value="F:oxidoreductase activity"/>
    <property type="evidence" value="ECO:0007669"/>
    <property type="project" value="UniProtKB-KW"/>
</dbReference>
<dbReference type="PROSITE" id="PS00061">
    <property type="entry name" value="ADH_SHORT"/>
    <property type="match status" value="1"/>
</dbReference>
<dbReference type="CDD" id="cd05233">
    <property type="entry name" value="SDR_c"/>
    <property type="match status" value="1"/>
</dbReference>
<keyword evidence="3" id="KW-0520">NAD</keyword>
<dbReference type="InterPro" id="IPR002347">
    <property type="entry name" value="SDR_fam"/>
</dbReference>
<feature type="domain" description="Ketoreductase" evidence="7">
    <location>
        <begin position="6"/>
        <end position="188"/>
    </location>
</feature>
<keyword evidence="5" id="KW-0753">Steroid metabolism</keyword>
<evidence type="ECO:0000256" key="5">
    <source>
        <dbReference type="ARBA" id="ARBA00023221"/>
    </source>
</evidence>
<keyword evidence="9" id="KW-1185">Reference proteome</keyword>
<dbReference type="Proteomes" id="UP001597151">
    <property type="component" value="Unassembled WGS sequence"/>
</dbReference>
<dbReference type="SUPFAM" id="SSF51735">
    <property type="entry name" value="NAD(P)-binding Rossmann-fold domains"/>
    <property type="match status" value="1"/>
</dbReference>
<dbReference type="PRINTS" id="PR00080">
    <property type="entry name" value="SDRFAMILY"/>
</dbReference>
<dbReference type="InterPro" id="IPR057326">
    <property type="entry name" value="KR_dom"/>
</dbReference>
<dbReference type="PRINTS" id="PR00081">
    <property type="entry name" value="GDHRDH"/>
</dbReference>
<dbReference type="EC" id="1.-.-.-" evidence="8"/>
<dbReference type="InterPro" id="IPR020904">
    <property type="entry name" value="Sc_DH/Rdtase_CS"/>
</dbReference>